<protein>
    <submittedName>
        <fullName evidence="1">Uncharacterized protein</fullName>
    </submittedName>
</protein>
<proteinExistence type="predicted"/>
<dbReference type="Proteomes" id="UP000787472">
    <property type="component" value="Unassembled WGS sequence"/>
</dbReference>
<keyword evidence="2" id="KW-1185">Reference proteome</keyword>
<evidence type="ECO:0000313" key="2">
    <source>
        <dbReference type="Proteomes" id="UP000787472"/>
    </source>
</evidence>
<gene>
    <name evidence="1" type="ORF">G8770_11605</name>
</gene>
<evidence type="ECO:0000313" key="1">
    <source>
        <dbReference type="EMBL" id="NHO66190.1"/>
    </source>
</evidence>
<sequence length="158" mass="17469">MKPQNSSISSSLGFELSTDEHDCTVMFLSGDWVQGQSHSSFTELKDKLNNIAPQKLVVDGGALTKWDSILLAFIGIWSRPALVRHPYAHKTTLEVMKGLSFPGIQQAVGARVTHHFPFQDFVDIREGIHQKLVITQESFGIEITSVLVENSGELNSFG</sequence>
<dbReference type="RefSeq" id="WP_167186533.1">
    <property type="nucleotide sequence ID" value="NZ_JAAONZ010000007.1"/>
</dbReference>
<accession>A0A9E5JWI8</accession>
<organism evidence="1 2">
    <name type="scientific">Pseudomaricurvus hydrocarbonicus</name>
    <dbReference type="NCBI Taxonomy" id="1470433"/>
    <lineage>
        <taxon>Bacteria</taxon>
        <taxon>Pseudomonadati</taxon>
        <taxon>Pseudomonadota</taxon>
        <taxon>Gammaproteobacteria</taxon>
        <taxon>Cellvibrionales</taxon>
        <taxon>Cellvibrionaceae</taxon>
        <taxon>Pseudomaricurvus</taxon>
    </lineage>
</organism>
<dbReference type="AlphaFoldDB" id="A0A9E5JWI8"/>
<dbReference type="EMBL" id="JAAONZ010000007">
    <property type="protein sequence ID" value="NHO66190.1"/>
    <property type="molecule type" value="Genomic_DNA"/>
</dbReference>
<name>A0A9E5JWI8_9GAMM</name>
<reference evidence="1" key="1">
    <citation type="submission" date="2020-03" db="EMBL/GenBank/DDBJ databases">
        <authorList>
            <person name="Guo F."/>
        </authorList>
    </citation>
    <scope>NUCLEOTIDE SEQUENCE</scope>
    <source>
        <strain evidence="1">JCM 30134</strain>
    </source>
</reference>
<comment type="caution">
    <text evidence="1">The sequence shown here is derived from an EMBL/GenBank/DDBJ whole genome shotgun (WGS) entry which is preliminary data.</text>
</comment>